<gene>
    <name evidence="2" type="ORF">PPYR_02350</name>
</gene>
<dbReference type="InterPro" id="IPR016181">
    <property type="entry name" value="Acyl_CoA_acyltransferase"/>
</dbReference>
<proteinExistence type="predicted"/>
<comment type="caution">
    <text evidence="2">The sequence shown here is derived from an EMBL/GenBank/DDBJ whole genome shotgun (WGS) entry which is preliminary data.</text>
</comment>
<dbReference type="InParanoid" id="A0A5N4B7P6"/>
<dbReference type="InterPro" id="IPR000182">
    <property type="entry name" value="GNAT_dom"/>
</dbReference>
<evidence type="ECO:0000313" key="3">
    <source>
        <dbReference type="Proteomes" id="UP000327044"/>
    </source>
</evidence>
<dbReference type="GO" id="GO:0016747">
    <property type="term" value="F:acyltransferase activity, transferring groups other than amino-acyl groups"/>
    <property type="evidence" value="ECO:0007669"/>
    <property type="project" value="InterPro"/>
</dbReference>
<dbReference type="Gene3D" id="3.40.630.30">
    <property type="match status" value="1"/>
</dbReference>
<dbReference type="PANTHER" id="PTHR31511:SF12">
    <property type="entry name" value="RHO TERMINATION FACTOR N-TERMINAL DOMAIN-CONTAINING PROTEIN"/>
    <property type="match status" value="1"/>
</dbReference>
<name>A0A5N4B7P6_PHOPY</name>
<keyword evidence="3" id="KW-1185">Reference proteome</keyword>
<dbReference type="EMBL" id="VVIM01000001">
    <property type="protein sequence ID" value="KAB0805380.1"/>
    <property type="molecule type" value="Genomic_DNA"/>
</dbReference>
<sequence length="596" mass="69762">MTNIRLFRGKEAVKEIKRLKIDDVFLYQWYIDQGVYCYIRYLNSKPAAFALISRMNFDPLDIHKNLKMLNYVYTLPEYRRRGYAAELVTHIIGVTEFSAFCSNEESEKLFEKCNCTNHGITCKMFTDLVKQIASILSVLRTKYSGKTVRQGIIKCDKARRRIQDSMRRSLSIGERQHLEACLRNIKSMRKHFKLEQRRGLGISLNKGTSTSAFSNRKETAKDRVHWDDSISAFSNRIRTGVITNLKHKDPGNFLMDCKTIFKSRIHNALKQDEAVKINAIFCGEFVITQGEKMLNEYKYFTTSNAAIYRDTNIDEWFKEKVEKPIMKKLSEFQERDSGWGLSAVVNLGVNINKFTPQLGSSYIELPVLIKRKEACINVKNDDNACFAWAVVSALYPVDKHPQRISKYPHYSSVLKLKGIQFPMTMRQIPNFEKQNNISINVYILKKEKKDQFNTLPTYLTKEKRDKHVNLLLVQDCYEQSTKFHYVWIKNLSRLVSKQLSKEKRQKYICDRCLHFYRSEDKLHKHIKDCIQKNDTAIKMPTEEKKMLKFKNFKNKIKAPFVVYADLESVLKPSTKKTAYQQHIPAAVGYYFKCSYD</sequence>
<accession>A0A5N4B7P6</accession>
<dbReference type="Proteomes" id="UP000327044">
    <property type="component" value="Unassembled WGS sequence"/>
</dbReference>
<protein>
    <recommendedName>
        <fullName evidence="1">N-acetyltransferase domain-containing protein</fullName>
    </recommendedName>
</protein>
<dbReference type="PROSITE" id="PS51186">
    <property type="entry name" value="GNAT"/>
    <property type="match status" value="1"/>
</dbReference>
<dbReference type="SUPFAM" id="SSF55729">
    <property type="entry name" value="Acyl-CoA N-acyltransferases (Nat)"/>
    <property type="match status" value="1"/>
</dbReference>
<evidence type="ECO:0000259" key="1">
    <source>
        <dbReference type="PROSITE" id="PS51186"/>
    </source>
</evidence>
<dbReference type="CDD" id="cd04301">
    <property type="entry name" value="NAT_SF"/>
    <property type="match status" value="1"/>
</dbReference>
<dbReference type="PANTHER" id="PTHR31511">
    <property type="entry name" value="PROTEIN CBG23764"/>
    <property type="match status" value="1"/>
</dbReference>
<dbReference type="AlphaFoldDB" id="A0A5N4B7P6"/>
<reference evidence="2 3" key="1">
    <citation type="journal article" date="2018" name="Elife">
        <title>Firefly genomes illuminate parallel origins of bioluminescence in beetles.</title>
        <authorList>
            <person name="Fallon T.R."/>
            <person name="Lower S.E."/>
            <person name="Chang C.H."/>
            <person name="Bessho-Uehara M."/>
            <person name="Martin G.J."/>
            <person name="Bewick A.J."/>
            <person name="Behringer M."/>
            <person name="Debat H.J."/>
            <person name="Wong I."/>
            <person name="Day J.C."/>
            <person name="Suvorov A."/>
            <person name="Silva C.J."/>
            <person name="Stanger-Hall K.F."/>
            <person name="Hall D.W."/>
            <person name="Schmitz R.J."/>
            <person name="Nelson D.R."/>
            <person name="Lewis S.M."/>
            <person name="Shigenobu S."/>
            <person name="Bybee S.M."/>
            <person name="Larracuente A.M."/>
            <person name="Oba Y."/>
            <person name="Weng J.K."/>
        </authorList>
    </citation>
    <scope>NUCLEOTIDE SEQUENCE [LARGE SCALE GENOMIC DNA]</scope>
    <source>
        <strain evidence="2">1611_PpyrPB1</strain>
        <tissue evidence="2">Whole body</tissue>
    </source>
</reference>
<evidence type="ECO:0000313" key="2">
    <source>
        <dbReference type="EMBL" id="KAB0805380.1"/>
    </source>
</evidence>
<organism evidence="2 3">
    <name type="scientific">Photinus pyralis</name>
    <name type="common">Common eastern firefly</name>
    <name type="synonym">Lampyris pyralis</name>
    <dbReference type="NCBI Taxonomy" id="7054"/>
    <lineage>
        <taxon>Eukaryota</taxon>
        <taxon>Metazoa</taxon>
        <taxon>Ecdysozoa</taxon>
        <taxon>Arthropoda</taxon>
        <taxon>Hexapoda</taxon>
        <taxon>Insecta</taxon>
        <taxon>Pterygota</taxon>
        <taxon>Neoptera</taxon>
        <taxon>Endopterygota</taxon>
        <taxon>Coleoptera</taxon>
        <taxon>Polyphaga</taxon>
        <taxon>Elateriformia</taxon>
        <taxon>Elateroidea</taxon>
        <taxon>Lampyridae</taxon>
        <taxon>Lampyrinae</taxon>
        <taxon>Photinus</taxon>
    </lineage>
</organism>
<feature type="domain" description="N-acetyltransferase" evidence="1">
    <location>
        <begin position="1"/>
        <end position="141"/>
    </location>
</feature>
<dbReference type="Pfam" id="PF00583">
    <property type="entry name" value="Acetyltransf_1"/>
    <property type="match status" value="1"/>
</dbReference>